<evidence type="ECO:0000313" key="4">
    <source>
        <dbReference type="Proteomes" id="UP000635565"/>
    </source>
</evidence>
<sequence length="428" mass="47411">MYILQKAKEMPYAKKGRKILLCVISFAIITVIVTVFIVNSNMSVEPNRVIGQDGARPITATEAILKAFDKHQLVALGDVHGLDQERAFIISLIKNPQFTDIVQTIVIETGNAKYQALVDDYINGKDANKEELSKVWRDLTVSGMGPTDTMSDEELFETVRLVNQKLVPAKRLHIYLGDPPVDWNDVRTKADIDKLLSQRDSYFAGVVEKQIYAKGVKGLIIAGSEHLRRSTGVSSAMKEAPINNVRAPMPGKQEGPVGTTPSNSDPKTPQPIQANMKTMLQIVEEKHSGTTYVVLVHTGFGSKNNELEPKLKSWTVPSIMSIKGTWIGELDSSYDSLSSAMFGTGGKSANPLSGRKKEADIDGYLYLGPVASFTITQPSPELYKDNSYFNELNRRHMLTMGTPLDRQDLLKEKSTNYLKNYQSSRANP</sequence>
<keyword evidence="2" id="KW-0472">Membrane</keyword>
<name>A0ABQ3VU94_9CHLR</name>
<reference evidence="3 4" key="1">
    <citation type="journal article" date="2021" name="Int. J. Syst. Evol. Microbiol.">
        <title>Reticulibacter mediterranei gen. nov., sp. nov., within the new family Reticulibacteraceae fam. nov., and Ktedonospora formicarum gen. nov., sp. nov., Ktedonobacter robiniae sp. nov., Dictyobacter formicarum sp. nov. and Dictyobacter arantiisoli sp. nov., belonging to the class Ktedonobacteria.</title>
        <authorList>
            <person name="Yabe S."/>
            <person name="Zheng Y."/>
            <person name="Wang C.M."/>
            <person name="Sakai Y."/>
            <person name="Abe K."/>
            <person name="Yokota A."/>
            <person name="Donadio S."/>
            <person name="Cavaletti L."/>
            <person name="Monciardini P."/>
        </authorList>
    </citation>
    <scope>NUCLEOTIDE SEQUENCE [LARGE SCALE GENOMIC DNA]</scope>
    <source>
        <strain evidence="3 4">SOSP1-9</strain>
    </source>
</reference>
<evidence type="ECO:0000256" key="1">
    <source>
        <dbReference type="SAM" id="MobiDB-lite"/>
    </source>
</evidence>
<keyword evidence="4" id="KW-1185">Reference proteome</keyword>
<keyword evidence="2" id="KW-0812">Transmembrane</keyword>
<feature type="transmembrane region" description="Helical" evidence="2">
    <location>
        <begin position="20"/>
        <end position="38"/>
    </location>
</feature>
<dbReference type="EMBL" id="BNJJ01000037">
    <property type="protein sequence ID" value="GHO89452.1"/>
    <property type="molecule type" value="Genomic_DNA"/>
</dbReference>
<evidence type="ECO:0000313" key="3">
    <source>
        <dbReference type="EMBL" id="GHO89452.1"/>
    </source>
</evidence>
<proteinExistence type="predicted"/>
<gene>
    <name evidence="3" type="ORF">KSZ_74580</name>
</gene>
<keyword evidence="2" id="KW-1133">Transmembrane helix</keyword>
<comment type="caution">
    <text evidence="3">The sequence shown here is derived from an EMBL/GenBank/DDBJ whole genome shotgun (WGS) entry which is preliminary data.</text>
</comment>
<protein>
    <recommendedName>
        <fullName evidence="5">Haem-binding uptake Tiki superfamily ChaN domain-containing protein</fullName>
    </recommendedName>
</protein>
<evidence type="ECO:0008006" key="5">
    <source>
        <dbReference type="Google" id="ProtNLM"/>
    </source>
</evidence>
<feature type="region of interest" description="Disordered" evidence="1">
    <location>
        <begin position="245"/>
        <end position="271"/>
    </location>
</feature>
<evidence type="ECO:0000256" key="2">
    <source>
        <dbReference type="SAM" id="Phobius"/>
    </source>
</evidence>
<accession>A0ABQ3VU94</accession>
<dbReference type="Proteomes" id="UP000635565">
    <property type="component" value="Unassembled WGS sequence"/>
</dbReference>
<organism evidence="3 4">
    <name type="scientific">Dictyobacter formicarum</name>
    <dbReference type="NCBI Taxonomy" id="2778368"/>
    <lineage>
        <taxon>Bacteria</taxon>
        <taxon>Bacillati</taxon>
        <taxon>Chloroflexota</taxon>
        <taxon>Ktedonobacteria</taxon>
        <taxon>Ktedonobacterales</taxon>
        <taxon>Dictyobacteraceae</taxon>
        <taxon>Dictyobacter</taxon>
    </lineage>
</organism>
<dbReference type="RefSeq" id="WP_201366989.1">
    <property type="nucleotide sequence ID" value="NZ_BNJJ01000037.1"/>
</dbReference>
<feature type="compositionally biased region" description="Polar residues" evidence="1">
    <location>
        <begin position="259"/>
        <end position="271"/>
    </location>
</feature>